<dbReference type="Gene3D" id="3.40.50.300">
    <property type="entry name" value="P-loop containing nucleotide triphosphate hydrolases"/>
    <property type="match status" value="1"/>
</dbReference>
<dbReference type="SUPFAM" id="SSF52540">
    <property type="entry name" value="P-loop containing nucleoside triphosphate hydrolases"/>
    <property type="match status" value="1"/>
</dbReference>
<dbReference type="OrthoDB" id="272672at2759"/>
<dbReference type="InterPro" id="IPR051927">
    <property type="entry name" value="Zn_Chap_cDPG_Synth"/>
</dbReference>
<dbReference type="AlphaFoldDB" id="A0A8J2X0G4"/>
<comment type="caution">
    <text evidence="3">The sequence shown here is derived from an EMBL/GenBank/DDBJ whole genome shotgun (WGS) entry which is preliminary data.</text>
</comment>
<dbReference type="PANTHER" id="PTHR43603">
    <property type="entry name" value="COBW DOMAIN-CONTAINING PROTEIN DDB_G0274527"/>
    <property type="match status" value="1"/>
</dbReference>
<dbReference type="InterPro" id="IPR011629">
    <property type="entry name" value="CobW-like_C"/>
</dbReference>
<evidence type="ECO:0000313" key="3">
    <source>
        <dbReference type="EMBL" id="CAH0373540.1"/>
    </source>
</evidence>
<reference evidence="3" key="1">
    <citation type="submission" date="2021-11" db="EMBL/GenBank/DDBJ databases">
        <authorList>
            <consortium name="Genoscope - CEA"/>
            <person name="William W."/>
        </authorList>
    </citation>
    <scope>NUCLEOTIDE SEQUENCE</scope>
</reference>
<sequence>MARCLALLGWLHAAQALQQAPITLLSGFLGAGKTTLLERLLKNDDGLRIGCLVNDVASLNIDGAIAETASNDDAFVVTMSNGCACCTARDGLVEGVRQLRRAAAFDHIVVEATGVAEPAAMRDALAGCGGLDTLVTVVDASVFAQGLWATGARVLERRDLGLDGLASVYDVLSSAGLWRGVADLLAEQVECADVVLLNKVDAASDEDVVVAENICKALNPDAIIHKVTRCDVPLDEVLGVMRGAGKAADVVAAAPAAFFAPTLARPARLDAATHVYERGRPFSPARFAEAVEAGALSEAYRSKGSLWLAAAAERAYAWSQAGGARGASPAGPCGIWAGAPRTQLAFVGAPGTDFEAIDAALDACLLGDRELALYDMTPDDEQRGWNFPVPESLLSG</sequence>
<dbReference type="Proteomes" id="UP000789595">
    <property type="component" value="Unassembled WGS sequence"/>
</dbReference>
<protein>
    <recommendedName>
        <fullName evidence="2">CobW C-terminal domain-containing protein</fullName>
    </recommendedName>
</protein>
<dbReference type="Pfam" id="PF02492">
    <property type="entry name" value="cobW"/>
    <property type="match status" value="1"/>
</dbReference>
<organism evidence="3 4">
    <name type="scientific">Pelagomonas calceolata</name>
    <dbReference type="NCBI Taxonomy" id="35677"/>
    <lineage>
        <taxon>Eukaryota</taxon>
        <taxon>Sar</taxon>
        <taxon>Stramenopiles</taxon>
        <taxon>Ochrophyta</taxon>
        <taxon>Pelagophyceae</taxon>
        <taxon>Pelagomonadales</taxon>
        <taxon>Pelagomonadaceae</taxon>
        <taxon>Pelagomonas</taxon>
    </lineage>
</organism>
<evidence type="ECO:0000259" key="2">
    <source>
        <dbReference type="SMART" id="SM00833"/>
    </source>
</evidence>
<feature type="domain" description="CobW C-terminal" evidence="2">
    <location>
        <begin position="271"/>
        <end position="365"/>
    </location>
</feature>
<name>A0A8J2X0G4_9STRA</name>
<dbReference type="SMART" id="SM00833">
    <property type="entry name" value="CobW_C"/>
    <property type="match status" value="1"/>
</dbReference>
<dbReference type="SUPFAM" id="SSF90002">
    <property type="entry name" value="Hypothetical protein YjiA, C-terminal domain"/>
    <property type="match status" value="1"/>
</dbReference>
<dbReference type="PANTHER" id="PTHR43603:SF1">
    <property type="entry name" value="ZINC-REGULATED GTPASE METALLOPROTEIN ACTIVATOR 1"/>
    <property type="match status" value="1"/>
</dbReference>
<proteinExistence type="predicted"/>
<dbReference type="InterPro" id="IPR003495">
    <property type="entry name" value="CobW/HypB/UreG_nucleotide-bd"/>
</dbReference>
<dbReference type="CDD" id="cd03112">
    <property type="entry name" value="CobW-like"/>
    <property type="match status" value="1"/>
</dbReference>
<accession>A0A8J2X0G4</accession>
<feature type="signal peptide" evidence="1">
    <location>
        <begin position="1"/>
        <end position="16"/>
    </location>
</feature>
<dbReference type="EMBL" id="CAKKNE010000004">
    <property type="protein sequence ID" value="CAH0373540.1"/>
    <property type="molecule type" value="Genomic_DNA"/>
</dbReference>
<keyword evidence="4" id="KW-1185">Reference proteome</keyword>
<feature type="chain" id="PRO_5035254870" description="CobW C-terminal domain-containing protein" evidence="1">
    <location>
        <begin position="17"/>
        <end position="396"/>
    </location>
</feature>
<evidence type="ECO:0000313" key="4">
    <source>
        <dbReference type="Proteomes" id="UP000789595"/>
    </source>
</evidence>
<dbReference type="Pfam" id="PF07683">
    <property type="entry name" value="CobW_C"/>
    <property type="match status" value="1"/>
</dbReference>
<dbReference type="InterPro" id="IPR027417">
    <property type="entry name" value="P-loop_NTPase"/>
</dbReference>
<gene>
    <name evidence="3" type="ORF">PECAL_4P07470</name>
</gene>
<evidence type="ECO:0000256" key="1">
    <source>
        <dbReference type="SAM" id="SignalP"/>
    </source>
</evidence>
<keyword evidence="1" id="KW-0732">Signal</keyword>